<evidence type="ECO:0000256" key="2">
    <source>
        <dbReference type="ARBA" id="ARBA00022688"/>
    </source>
</evidence>
<dbReference type="InterPro" id="IPR011566">
    <property type="entry name" value="Ubq_synth_Coq7"/>
</dbReference>
<dbReference type="SUPFAM" id="SSF47240">
    <property type="entry name" value="Ferritin-like"/>
    <property type="match status" value="1"/>
</dbReference>
<feature type="binding site" evidence="8">
    <location>
        <position position="155"/>
    </location>
    <ligand>
        <name>Fe cation</name>
        <dbReference type="ChEBI" id="CHEBI:24875"/>
        <label>2</label>
    </ligand>
</feature>
<evidence type="ECO:0000256" key="3">
    <source>
        <dbReference type="ARBA" id="ARBA00022723"/>
    </source>
</evidence>
<evidence type="ECO:0000313" key="10">
    <source>
        <dbReference type="EMBL" id="MZR29968.1"/>
    </source>
</evidence>
<keyword evidence="7 8" id="KW-0472">Membrane</keyword>
<keyword evidence="3 8" id="KW-0479">Metal-binding</keyword>
<comment type="pathway">
    <text evidence="1 8">Cofactor biosynthesis; ubiquinone biosynthesis.</text>
</comment>
<keyword evidence="5 8" id="KW-0408">Iron</keyword>
<dbReference type="PANTHER" id="PTHR11237:SF4">
    <property type="entry name" value="5-DEMETHOXYUBIQUINONE HYDROXYLASE, MITOCHONDRIAL"/>
    <property type="match status" value="1"/>
</dbReference>
<dbReference type="GO" id="GO:0008682">
    <property type="term" value="F:3-demethoxyubiquinol 3-hydroxylase activity"/>
    <property type="evidence" value="ECO:0007669"/>
    <property type="project" value="UniProtKB-EC"/>
</dbReference>
<evidence type="ECO:0000256" key="9">
    <source>
        <dbReference type="SAM" id="MobiDB-lite"/>
    </source>
</evidence>
<dbReference type="Pfam" id="PF03232">
    <property type="entry name" value="COQ7"/>
    <property type="match status" value="1"/>
</dbReference>
<dbReference type="GO" id="GO:0005886">
    <property type="term" value="C:plasma membrane"/>
    <property type="evidence" value="ECO:0007669"/>
    <property type="project" value="UniProtKB-SubCell"/>
</dbReference>
<comment type="catalytic activity">
    <reaction evidence="8">
        <text>a 5-methoxy-2-methyl-3-(all-trans-polyprenyl)benzene-1,4-diol + AH2 + O2 = a 3-demethylubiquinol + A + H2O</text>
        <dbReference type="Rhea" id="RHEA:50908"/>
        <dbReference type="Rhea" id="RHEA-COMP:10859"/>
        <dbReference type="Rhea" id="RHEA-COMP:10914"/>
        <dbReference type="ChEBI" id="CHEBI:13193"/>
        <dbReference type="ChEBI" id="CHEBI:15377"/>
        <dbReference type="ChEBI" id="CHEBI:15379"/>
        <dbReference type="ChEBI" id="CHEBI:17499"/>
        <dbReference type="ChEBI" id="CHEBI:84167"/>
        <dbReference type="ChEBI" id="CHEBI:84422"/>
        <dbReference type="EC" id="1.14.99.60"/>
    </reaction>
</comment>
<keyword evidence="10" id="KW-0830">Ubiquinone</keyword>
<dbReference type="RefSeq" id="WP_161314510.1">
    <property type="nucleotide sequence ID" value="NZ_WTUW01000001.1"/>
</dbReference>
<evidence type="ECO:0000256" key="8">
    <source>
        <dbReference type="HAMAP-Rule" id="MF_01658"/>
    </source>
</evidence>
<dbReference type="InterPro" id="IPR012347">
    <property type="entry name" value="Ferritin-like"/>
</dbReference>
<gene>
    <name evidence="8" type="primary">coq7</name>
    <name evidence="10" type="ORF">GQE98_04885</name>
</gene>
<feature type="binding site" evidence="8">
    <location>
        <position position="120"/>
    </location>
    <ligand>
        <name>Fe cation</name>
        <dbReference type="ChEBI" id="CHEBI:24875"/>
        <label>2</label>
    </ligand>
</feature>
<dbReference type="Gene3D" id="1.20.1260.10">
    <property type="match status" value="1"/>
</dbReference>
<proteinExistence type="inferred from homology"/>
<feature type="region of interest" description="Disordered" evidence="9">
    <location>
        <begin position="1"/>
        <end position="26"/>
    </location>
</feature>
<evidence type="ECO:0000256" key="7">
    <source>
        <dbReference type="ARBA" id="ARBA00023136"/>
    </source>
</evidence>
<name>A0A6L8W4M2_9PROT</name>
<organism evidence="10 11">
    <name type="scientific">Sneathiella litorea</name>
    <dbReference type="NCBI Taxonomy" id="2606216"/>
    <lineage>
        <taxon>Bacteria</taxon>
        <taxon>Pseudomonadati</taxon>
        <taxon>Pseudomonadota</taxon>
        <taxon>Alphaproteobacteria</taxon>
        <taxon>Sneathiellales</taxon>
        <taxon>Sneathiellaceae</taxon>
        <taxon>Sneathiella</taxon>
    </lineage>
</organism>
<dbReference type="PANTHER" id="PTHR11237">
    <property type="entry name" value="COENZYME Q10 BIOSYNTHESIS PROTEIN 7"/>
    <property type="match status" value="1"/>
</dbReference>
<keyword evidence="6 8" id="KW-0503">Monooxygenase</keyword>
<dbReference type="InterPro" id="IPR009078">
    <property type="entry name" value="Ferritin-like_SF"/>
</dbReference>
<evidence type="ECO:0000313" key="11">
    <source>
        <dbReference type="Proteomes" id="UP000476030"/>
    </source>
</evidence>
<dbReference type="GO" id="GO:0046872">
    <property type="term" value="F:metal ion binding"/>
    <property type="evidence" value="ECO:0007669"/>
    <property type="project" value="UniProtKB-KW"/>
</dbReference>
<dbReference type="CDD" id="cd01042">
    <property type="entry name" value="DMQH"/>
    <property type="match status" value="1"/>
</dbReference>
<accession>A0A6L8W4M2</accession>
<comment type="similarity">
    <text evidence="8">Belongs to the COQ7 family.</text>
</comment>
<keyword evidence="8" id="KW-1003">Cell membrane</keyword>
<feature type="binding site" evidence="8">
    <location>
        <position position="152"/>
    </location>
    <ligand>
        <name>Fe cation</name>
        <dbReference type="ChEBI" id="CHEBI:24875"/>
        <label>2</label>
    </ligand>
</feature>
<sequence>MPDKKKSNDEKPSFGRQPGDLSPREQLERIIRVDHAGEFGAVRIYEGQLAVLKETESAETLQHMKEQEEVHKKKFEELLKDRRVRPTLLSPLWHVAGFALGAGTAMLGKEAAMACTEAVEEVIDEHYRDQLETLGEEEAELKETISDFRDEEIEHRDIAREEGASDAPGYEILTSAVKAGSKMAIWLSSRI</sequence>
<protein>
    <recommendedName>
        <fullName evidence="8">3-demethoxyubiquinol 3-hydroxylase</fullName>
        <shortName evidence="8">DMQ hydroxylase</shortName>
        <ecNumber evidence="8">1.14.99.60</ecNumber>
    </recommendedName>
    <alternativeName>
        <fullName evidence="8">2-nonaprenyl-3-methyl-6-methoxy-1,4-benzoquinol hydroxylase</fullName>
    </alternativeName>
</protein>
<keyword evidence="4 8" id="KW-0560">Oxidoreductase</keyword>
<comment type="subcellular location">
    <subcellularLocation>
        <location evidence="8">Cell membrane</location>
        <topology evidence="8">Peripheral membrane protein</topology>
    </subcellularLocation>
</comment>
<comment type="function">
    <text evidence="8">Catalyzes the hydroxylation of 2-nonaprenyl-3-methyl-6-methoxy-1,4-benzoquinol during ubiquinone biosynthesis.</text>
</comment>
<evidence type="ECO:0000256" key="4">
    <source>
        <dbReference type="ARBA" id="ARBA00023002"/>
    </source>
</evidence>
<comment type="cofactor">
    <cofactor evidence="8">
        <name>Fe cation</name>
        <dbReference type="ChEBI" id="CHEBI:24875"/>
    </cofactor>
    <text evidence="8">Binds 2 iron ions per subunit.</text>
</comment>
<dbReference type="AlphaFoldDB" id="A0A6L8W4M2"/>
<dbReference type="UniPathway" id="UPA00232"/>
<dbReference type="GO" id="GO:0006744">
    <property type="term" value="P:ubiquinone biosynthetic process"/>
    <property type="evidence" value="ECO:0007669"/>
    <property type="project" value="UniProtKB-UniRule"/>
</dbReference>
<evidence type="ECO:0000256" key="1">
    <source>
        <dbReference type="ARBA" id="ARBA00004749"/>
    </source>
</evidence>
<evidence type="ECO:0000256" key="6">
    <source>
        <dbReference type="ARBA" id="ARBA00023033"/>
    </source>
</evidence>
<evidence type="ECO:0000256" key="5">
    <source>
        <dbReference type="ARBA" id="ARBA00023004"/>
    </source>
</evidence>
<comment type="caution">
    <text evidence="10">The sequence shown here is derived from an EMBL/GenBank/DDBJ whole genome shotgun (WGS) entry which is preliminary data.</text>
</comment>
<keyword evidence="11" id="KW-1185">Reference proteome</keyword>
<feature type="binding site" evidence="8">
    <location>
        <position position="71"/>
    </location>
    <ligand>
        <name>Fe cation</name>
        <dbReference type="ChEBI" id="CHEBI:24875"/>
        <label>1</label>
    </ligand>
</feature>
<dbReference type="EC" id="1.14.99.60" evidence="8"/>
<dbReference type="Proteomes" id="UP000476030">
    <property type="component" value="Unassembled WGS sequence"/>
</dbReference>
<feature type="binding site" evidence="8">
    <location>
        <position position="68"/>
    </location>
    <ligand>
        <name>Fe cation</name>
        <dbReference type="ChEBI" id="CHEBI:24875"/>
        <label>1</label>
    </ligand>
</feature>
<feature type="compositionally biased region" description="Basic and acidic residues" evidence="9">
    <location>
        <begin position="1"/>
        <end position="13"/>
    </location>
</feature>
<feature type="binding site" evidence="8">
    <location>
        <position position="152"/>
    </location>
    <ligand>
        <name>Fe cation</name>
        <dbReference type="ChEBI" id="CHEBI:24875"/>
        <label>1</label>
    </ligand>
</feature>
<feature type="binding site" evidence="8">
    <location>
        <position position="38"/>
    </location>
    <ligand>
        <name>Fe cation</name>
        <dbReference type="ChEBI" id="CHEBI:24875"/>
        <label>1</label>
    </ligand>
</feature>
<dbReference type="HAMAP" id="MF_01658">
    <property type="entry name" value="COQ7"/>
    <property type="match status" value="1"/>
</dbReference>
<keyword evidence="2 8" id="KW-0831">Ubiquinone biosynthesis</keyword>
<dbReference type="EMBL" id="WTUW01000001">
    <property type="protein sequence ID" value="MZR29968.1"/>
    <property type="molecule type" value="Genomic_DNA"/>
</dbReference>
<feature type="binding site" evidence="8">
    <location>
        <position position="68"/>
    </location>
    <ligand>
        <name>Fe cation</name>
        <dbReference type="ChEBI" id="CHEBI:24875"/>
        <label>2</label>
    </ligand>
</feature>
<reference evidence="10 11" key="1">
    <citation type="submission" date="2019-12" db="EMBL/GenBank/DDBJ databases">
        <title>Snethiella sp. nov. sp. isolated from sea sand.</title>
        <authorList>
            <person name="Kim J."/>
            <person name="Jeong S.E."/>
            <person name="Jung H.S."/>
            <person name="Jeon C.O."/>
        </authorList>
    </citation>
    <scope>NUCLEOTIDE SEQUENCE [LARGE SCALE GENOMIC DNA]</scope>
    <source>
        <strain evidence="10 11">DP05</strain>
    </source>
</reference>